<dbReference type="AlphaFoldDB" id="A0AAV6Z570"/>
<organism evidence="1 2">
    <name type="scientific">Engystomops pustulosus</name>
    <name type="common">Tungara frog</name>
    <name type="synonym">Physalaemus pustulosus</name>
    <dbReference type="NCBI Taxonomy" id="76066"/>
    <lineage>
        <taxon>Eukaryota</taxon>
        <taxon>Metazoa</taxon>
        <taxon>Chordata</taxon>
        <taxon>Craniata</taxon>
        <taxon>Vertebrata</taxon>
        <taxon>Euteleostomi</taxon>
        <taxon>Amphibia</taxon>
        <taxon>Batrachia</taxon>
        <taxon>Anura</taxon>
        <taxon>Neobatrachia</taxon>
        <taxon>Hyloidea</taxon>
        <taxon>Leptodactylidae</taxon>
        <taxon>Leiuperinae</taxon>
        <taxon>Engystomops</taxon>
    </lineage>
</organism>
<gene>
    <name evidence="1" type="ORF">GDO81_023095</name>
</gene>
<name>A0AAV6Z570_ENGPU</name>
<reference evidence="1" key="1">
    <citation type="thesis" date="2020" institute="ProQuest LLC" country="789 East Eisenhower Parkway, Ann Arbor, MI, USA">
        <title>Comparative Genomics and Chromosome Evolution.</title>
        <authorList>
            <person name="Mudd A.B."/>
        </authorList>
    </citation>
    <scope>NUCLEOTIDE SEQUENCE</scope>
    <source>
        <strain evidence="1">237g6f4</strain>
        <tissue evidence="1">Blood</tissue>
    </source>
</reference>
<proteinExistence type="predicted"/>
<accession>A0AAV6Z570</accession>
<comment type="caution">
    <text evidence="1">The sequence shown here is derived from an EMBL/GenBank/DDBJ whole genome shotgun (WGS) entry which is preliminary data.</text>
</comment>
<protein>
    <submittedName>
        <fullName evidence="1">Uncharacterized protein</fullName>
    </submittedName>
</protein>
<dbReference type="EMBL" id="WNYA01002573">
    <property type="protein sequence ID" value="KAG8544091.1"/>
    <property type="molecule type" value="Genomic_DNA"/>
</dbReference>
<dbReference type="Proteomes" id="UP000824782">
    <property type="component" value="Unassembled WGS sequence"/>
</dbReference>
<sequence length="129" mass="14288">MSAPSARYRGQFEPALNLILYNTTGVLYALCRRNSCDRLCATFKDILCGDSKISSHSSSGNSPTSRSHFLFVVFIRSPSLLSNIAPYSIDIRLLIFWACTTPVITPSDEISISSSPNCACKLCFSCKYW</sequence>
<keyword evidence="2" id="KW-1185">Reference proteome</keyword>
<evidence type="ECO:0000313" key="2">
    <source>
        <dbReference type="Proteomes" id="UP000824782"/>
    </source>
</evidence>
<evidence type="ECO:0000313" key="1">
    <source>
        <dbReference type="EMBL" id="KAG8544091.1"/>
    </source>
</evidence>